<feature type="compositionally biased region" description="Low complexity" evidence="1">
    <location>
        <begin position="61"/>
        <end position="79"/>
    </location>
</feature>
<feature type="compositionally biased region" description="Basic residues" evidence="1">
    <location>
        <begin position="1"/>
        <end position="10"/>
    </location>
</feature>
<feature type="compositionally biased region" description="Basic residues" evidence="1">
    <location>
        <begin position="180"/>
        <end position="193"/>
    </location>
</feature>
<dbReference type="Proteomes" id="UP000756346">
    <property type="component" value="Unassembled WGS sequence"/>
</dbReference>
<dbReference type="AlphaFoldDB" id="A0A9P8YGZ8"/>
<dbReference type="RefSeq" id="XP_046019592.1">
    <property type="nucleotide sequence ID" value="XM_046152572.1"/>
</dbReference>
<feature type="compositionally biased region" description="Basic and acidic residues" evidence="1">
    <location>
        <begin position="205"/>
        <end position="229"/>
    </location>
</feature>
<accession>A0A9P8YGZ8</accession>
<feature type="compositionally biased region" description="Basic and acidic residues" evidence="1">
    <location>
        <begin position="168"/>
        <end position="179"/>
    </location>
</feature>
<name>A0A9P8YGZ8_9PEZI</name>
<proteinExistence type="predicted"/>
<feature type="compositionally biased region" description="Low complexity" evidence="1">
    <location>
        <begin position="21"/>
        <end position="30"/>
    </location>
</feature>
<evidence type="ECO:0000256" key="1">
    <source>
        <dbReference type="SAM" id="MobiDB-lite"/>
    </source>
</evidence>
<protein>
    <submittedName>
        <fullName evidence="2">Uncharacterized protein</fullName>
    </submittedName>
</protein>
<feature type="compositionally biased region" description="Basic and acidic residues" evidence="1">
    <location>
        <begin position="150"/>
        <end position="160"/>
    </location>
</feature>
<comment type="caution">
    <text evidence="2">The sequence shown here is derived from an EMBL/GenBank/DDBJ whole genome shotgun (WGS) entry which is preliminary data.</text>
</comment>
<feature type="region of interest" description="Disordered" evidence="1">
    <location>
        <begin position="1"/>
        <end position="121"/>
    </location>
</feature>
<reference evidence="2" key="1">
    <citation type="journal article" date="2021" name="Nat. Commun.">
        <title>Genetic determinants of endophytism in the Arabidopsis root mycobiome.</title>
        <authorList>
            <person name="Mesny F."/>
            <person name="Miyauchi S."/>
            <person name="Thiergart T."/>
            <person name="Pickel B."/>
            <person name="Atanasova L."/>
            <person name="Karlsson M."/>
            <person name="Huettel B."/>
            <person name="Barry K.W."/>
            <person name="Haridas S."/>
            <person name="Chen C."/>
            <person name="Bauer D."/>
            <person name="Andreopoulos W."/>
            <person name="Pangilinan J."/>
            <person name="LaButti K."/>
            <person name="Riley R."/>
            <person name="Lipzen A."/>
            <person name="Clum A."/>
            <person name="Drula E."/>
            <person name="Henrissat B."/>
            <person name="Kohler A."/>
            <person name="Grigoriev I.V."/>
            <person name="Martin F.M."/>
            <person name="Hacquard S."/>
        </authorList>
    </citation>
    <scope>NUCLEOTIDE SEQUENCE</scope>
    <source>
        <strain evidence="2">MPI-CAGE-CH-0230</strain>
    </source>
</reference>
<evidence type="ECO:0000313" key="2">
    <source>
        <dbReference type="EMBL" id="KAH7041537.1"/>
    </source>
</evidence>
<evidence type="ECO:0000313" key="3">
    <source>
        <dbReference type="Proteomes" id="UP000756346"/>
    </source>
</evidence>
<dbReference type="GeneID" id="70182118"/>
<feature type="compositionally biased region" description="Polar residues" evidence="1">
    <location>
        <begin position="234"/>
        <end position="243"/>
    </location>
</feature>
<dbReference type="EMBL" id="JAGTJQ010000001">
    <property type="protein sequence ID" value="KAH7041537.1"/>
    <property type="molecule type" value="Genomic_DNA"/>
</dbReference>
<feature type="region of interest" description="Disordered" evidence="1">
    <location>
        <begin position="145"/>
        <end position="267"/>
    </location>
</feature>
<keyword evidence="3" id="KW-1185">Reference proteome</keyword>
<sequence length="296" mass="33395">MDTRRPHSRGRSQPSVRWANSRSPSRSPSRGFQPDGLRADPAFVQVSPRDATPSRSRSRPRSLGSRGSRSLSRSRSRGPSTDRYGNPLPADPDESARPRSRRSSASWVDKAPKFRDENGKLVKSSLAILGAIGAAAYVAHRTLPKVIPGSHDDGGDDNKNRHQQRSSSGDKHGRRDDGHRRRHGERVERHHRYASFYEEDGPPSRPREDYHYPDERRQLPSSVRTDRAEPAWSRESNVTTTKYIEQAPRPASRGVAGVQPGLYTGNDDKVLYIDGEGRRYVEEYRSDRFWPGGRLP</sequence>
<feature type="compositionally biased region" description="Polar residues" evidence="1">
    <location>
        <begin position="11"/>
        <end position="20"/>
    </location>
</feature>
<gene>
    <name evidence="2" type="ORF">B0I36DRAFT_312985</name>
</gene>
<dbReference type="OrthoDB" id="10590840at2759"/>
<feature type="compositionally biased region" description="Basic and acidic residues" evidence="1">
    <location>
        <begin position="110"/>
        <end position="120"/>
    </location>
</feature>
<organism evidence="2 3">
    <name type="scientific">Microdochium trichocladiopsis</name>
    <dbReference type="NCBI Taxonomy" id="1682393"/>
    <lineage>
        <taxon>Eukaryota</taxon>
        <taxon>Fungi</taxon>
        <taxon>Dikarya</taxon>
        <taxon>Ascomycota</taxon>
        <taxon>Pezizomycotina</taxon>
        <taxon>Sordariomycetes</taxon>
        <taxon>Xylariomycetidae</taxon>
        <taxon>Xylariales</taxon>
        <taxon>Microdochiaceae</taxon>
        <taxon>Microdochium</taxon>
    </lineage>
</organism>